<evidence type="ECO:0000256" key="2">
    <source>
        <dbReference type="ARBA" id="ARBA00010333"/>
    </source>
</evidence>
<dbReference type="Proteomes" id="UP001319874">
    <property type="component" value="Chromosome 2"/>
</dbReference>
<reference evidence="9 10" key="1">
    <citation type="journal article" date="2022" name="Front. Microbiol.">
        <title>Identification and characterization of a novel class of self-sufficient cytochrome P450 hydroxylase involved in cyclohexanecarboxylate degradation in Paraburkholderia terrae strain KU-64.</title>
        <authorList>
            <person name="Yamamoto T."/>
            <person name="Hasegawa Y."/>
            <person name="Iwaki H."/>
        </authorList>
    </citation>
    <scope>NUCLEOTIDE SEQUENCE [LARGE SCALE GENOMIC DNA]</scope>
    <source>
        <strain evidence="9 10">KU-64</strain>
    </source>
</reference>
<evidence type="ECO:0000256" key="6">
    <source>
        <dbReference type="RuleBase" id="RU003744"/>
    </source>
</evidence>
<dbReference type="SMART" id="SM00062">
    <property type="entry name" value="PBPb"/>
    <property type="match status" value="1"/>
</dbReference>
<dbReference type="CDD" id="cd13703">
    <property type="entry name" value="PBP2_HisJ_LAO"/>
    <property type="match status" value="1"/>
</dbReference>
<evidence type="ECO:0000313" key="10">
    <source>
        <dbReference type="Proteomes" id="UP001319874"/>
    </source>
</evidence>
<comment type="subcellular location">
    <subcellularLocation>
        <location evidence="1">Periplasm</location>
    </subcellularLocation>
</comment>
<dbReference type="SMART" id="SM00079">
    <property type="entry name" value="PBPe"/>
    <property type="match status" value="1"/>
</dbReference>
<dbReference type="NCBIfam" id="TIGR01096">
    <property type="entry name" value="3A0103s03R"/>
    <property type="match status" value="1"/>
</dbReference>
<evidence type="ECO:0000256" key="5">
    <source>
        <dbReference type="ARBA" id="ARBA00022764"/>
    </source>
</evidence>
<name>A0ABM7U4K1_9BURK</name>
<gene>
    <name evidence="9" type="primary">argT</name>
    <name evidence="9" type="ORF">PTKU64_56810</name>
</gene>
<dbReference type="EMBL" id="AP024956">
    <property type="protein sequence ID" value="BCZ82006.1"/>
    <property type="molecule type" value="Genomic_DNA"/>
</dbReference>
<evidence type="ECO:0000256" key="1">
    <source>
        <dbReference type="ARBA" id="ARBA00004418"/>
    </source>
</evidence>
<dbReference type="PANTHER" id="PTHR35936:SF17">
    <property type="entry name" value="ARGININE-BINDING EXTRACELLULAR PROTEIN ARTP"/>
    <property type="match status" value="1"/>
</dbReference>
<keyword evidence="5" id="KW-0574">Periplasm</keyword>
<keyword evidence="10" id="KW-1185">Reference proteome</keyword>
<dbReference type="PANTHER" id="PTHR35936">
    <property type="entry name" value="MEMBRANE-BOUND LYTIC MUREIN TRANSGLYCOSYLASE F"/>
    <property type="match status" value="1"/>
</dbReference>
<evidence type="ECO:0000259" key="8">
    <source>
        <dbReference type="SMART" id="SM00079"/>
    </source>
</evidence>
<protein>
    <submittedName>
        <fullName evidence="9">ABC transporter substrate-binding protein</fullName>
    </submittedName>
</protein>
<dbReference type="Gene3D" id="3.40.190.10">
    <property type="entry name" value="Periplasmic binding protein-like II"/>
    <property type="match status" value="2"/>
</dbReference>
<evidence type="ECO:0000256" key="3">
    <source>
        <dbReference type="ARBA" id="ARBA00022448"/>
    </source>
</evidence>
<dbReference type="SUPFAM" id="SSF53850">
    <property type="entry name" value="Periplasmic binding protein-like II"/>
    <property type="match status" value="1"/>
</dbReference>
<evidence type="ECO:0000256" key="4">
    <source>
        <dbReference type="ARBA" id="ARBA00022729"/>
    </source>
</evidence>
<organism evidence="9 10">
    <name type="scientific">Paraburkholderia terrae</name>
    <dbReference type="NCBI Taxonomy" id="311230"/>
    <lineage>
        <taxon>Bacteria</taxon>
        <taxon>Pseudomonadati</taxon>
        <taxon>Pseudomonadota</taxon>
        <taxon>Betaproteobacteria</taxon>
        <taxon>Burkholderiales</taxon>
        <taxon>Burkholderiaceae</taxon>
        <taxon>Paraburkholderia</taxon>
    </lineage>
</organism>
<evidence type="ECO:0000259" key="7">
    <source>
        <dbReference type="SMART" id="SM00062"/>
    </source>
</evidence>
<proteinExistence type="inferred from homology"/>
<dbReference type="InterPro" id="IPR001638">
    <property type="entry name" value="Solute-binding_3/MltF_N"/>
</dbReference>
<dbReference type="InterPro" id="IPR018313">
    <property type="entry name" value="SBP_3_CS"/>
</dbReference>
<dbReference type="InterPro" id="IPR005768">
    <property type="entry name" value="Lys_Arg_Orn-bd"/>
</dbReference>
<comment type="similarity">
    <text evidence="2 6">Belongs to the bacterial solute-binding protein 3 family.</text>
</comment>
<evidence type="ECO:0000313" key="9">
    <source>
        <dbReference type="EMBL" id="BCZ82006.1"/>
    </source>
</evidence>
<sequence length="274" mass="30238">MTYINLLSLDMKRLVKNLLGLAICVLALNAHAKEWKDIRIGYEGAYPPFSSIQPDGKPVGFDIDIIHALCAQMHANCTLVQINWDGLIPALQAEKIDAIVASVAITAERKQKVDFTEKYYNSPRRLIASKASPIKDATPAELKGKRVGVQRGTLADKYASAYWAQSGVQIVRYATQDEAYMDLRSGRLDAGLQDATAAYSAFLTKPEGANFKFIGQPILGATPEQKALLGEGYGIPVRKGDDDLKQQFNQAIDAIRANGVYLSIEKKYFNFDIY</sequence>
<accession>A0ABM7U4K1</accession>
<keyword evidence="3" id="KW-0813">Transport</keyword>
<dbReference type="InterPro" id="IPR001320">
    <property type="entry name" value="Iontro_rcpt_C"/>
</dbReference>
<keyword evidence="4" id="KW-0732">Signal</keyword>
<dbReference type="Pfam" id="PF00497">
    <property type="entry name" value="SBP_bac_3"/>
    <property type="match status" value="1"/>
</dbReference>
<dbReference type="PROSITE" id="PS01039">
    <property type="entry name" value="SBP_BACTERIAL_3"/>
    <property type="match status" value="1"/>
</dbReference>
<feature type="domain" description="Solute-binding protein family 3/N-terminal" evidence="7">
    <location>
        <begin position="37"/>
        <end position="272"/>
    </location>
</feature>
<feature type="domain" description="Ionotropic glutamate receptor C-terminal" evidence="8">
    <location>
        <begin position="37"/>
        <end position="271"/>
    </location>
</feature>